<evidence type="ECO:0000256" key="7">
    <source>
        <dbReference type="ARBA" id="ARBA00078496"/>
    </source>
</evidence>
<dbReference type="Gene3D" id="1.10.238.10">
    <property type="entry name" value="EF-hand"/>
    <property type="match status" value="3"/>
</dbReference>
<dbReference type="PROSITE" id="PS00018">
    <property type="entry name" value="EF_HAND_1"/>
    <property type="match status" value="2"/>
</dbReference>
<dbReference type="SMART" id="SM00054">
    <property type="entry name" value="EFh"/>
    <property type="match status" value="3"/>
</dbReference>
<comment type="function">
    <text evidence="6">In molluscan muscle, calcium regulation is associated with myosin rather than with actin. Muscle myosin contains two types of light chains: the catalytic light chain, essential for ATPase activity, and the regulatory light chain, a calcium-binding protein responsible for Ca(2+) dependent binding and Ca(2+) dependent Mg-ATPase activity.</text>
</comment>
<dbReference type="PANTHER" id="PTHR23048:SF0">
    <property type="entry name" value="CALMODULIN LIKE 3"/>
    <property type="match status" value="1"/>
</dbReference>
<dbReference type="OrthoDB" id="6056500at2759"/>
<accession>A0A8S3TYF1</accession>
<dbReference type="InterPro" id="IPR002048">
    <property type="entry name" value="EF_hand_dom"/>
</dbReference>
<comment type="caution">
    <text evidence="9">The sequence shown here is derived from an EMBL/GenBank/DDBJ whole genome shotgun (WGS) entry which is preliminary data.</text>
</comment>
<evidence type="ECO:0000256" key="2">
    <source>
        <dbReference type="ARBA" id="ARBA00022837"/>
    </source>
</evidence>
<keyword evidence="2" id="KW-0106">Calcium</keyword>
<keyword evidence="5" id="KW-0514">Muscle protein</keyword>
<gene>
    <name evidence="9" type="ORF">MEDL_48025</name>
</gene>
<dbReference type="GO" id="GO:0005509">
    <property type="term" value="F:calcium ion binding"/>
    <property type="evidence" value="ECO:0007669"/>
    <property type="project" value="InterPro"/>
</dbReference>
<keyword evidence="10" id="KW-1185">Reference proteome</keyword>
<feature type="domain" description="EF-hand" evidence="8">
    <location>
        <begin position="84"/>
        <end position="119"/>
    </location>
</feature>
<reference evidence="9" key="1">
    <citation type="submission" date="2021-03" db="EMBL/GenBank/DDBJ databases">
        <authorList>
            <person name="Bekaert M."/>
        </authorList>
    </citation>
    <scope>NUCLEOTIDE SEQUENCE</scope>
</reference>
<dbReference type="Pfam" id="PF13499">
    <property type="entry name" value="EF-hand_7"/>
    <property type="match status" value="2"/>
</dbReference>
<dbReference type="AlphaFoldDB" id="A0A8S3TYF1"/>
<dbReference type="CDD" id="cd00051">
    <property type="entry name" value="EFh"/>
    <property type="match status" value="1"/>
</dbReference>
<organism evidence="9 10">
    <name type="scientific">Mytilus edulis</name>
    <name type="common">Blue mussel</name>
    <dbReference type="NCBI Taxonomy" id="6550"/>
    <lineage>
        <taxon>Eukaryota</taxon>
        <taxon>Metazoa</taxon>
        <taxon>Spiralia</taxon>
        <taxon>Lophotrochozoa</taxon>
        <taxon>Mollusca</taxon>
        <taxon>Bivalvia</taxon>
        <taxon>Autobranchia</taxon>
        <taxon>Pteriomorphia</taxon>
        <taxon>Mytilida</taxon>
        <taxon>Mytiloidea</taxon>
        <taxon>Mytilidae</taxon>
        <taxon>Mytilinae</taxon>
        <taxon>Mytilus</taxon>
    </lineage>
</organism>
<dbReference type="PANTHER" id="PTHR23048">
    <property type="entry name" value="MYOSIN LIGHT CHAIN 1, 3"/>
    <property type="match status" value="1"/>
</dbReference>
<dbReference type="Proteomes" id="UP000683360">
    <property type="component" value="Unassembled WGS sequence"/>
</dbReference>
<dbReference type="PROSITE" id="PS50222">
    <property type="entry name" value="EF_HAND_2"/>
    <property type="match status" value="3"/>
</dbReference>
<evidence type="ECO:0000256" key="3">
    <source>
        <dbReference type="ARBA" id="ARBA00023123"/>
    </source>
</evidence>
<evidence type="ECO:0000313" key="10">
    <source>
        <dbReference type="Proteomes" id="UP000683360"/>
    </source>
</evidence>
<dbReference type="InterPro" id="IPR018247">
    <property type="entry name" value="EF_Hand_1_Ca_BS"/>
</dbReference>
<keyword evidence="4" id="KW-0505">Motor protein</keyword>
<keyword evidence="1" id="KW-0677">Repeat</keyword>
<dbReference type="GO" id="GO:0016460">
    <property type="term" value="C:myosin II complex"/>
    <property type="evidence" value="ECO:0007669"/>
    <property type="project" value="TreeGrafter"/>
</dbReference>
<feature type="domain" description="EF-hand" evidence="8">
    <location>
        <begin position="8"/>
        <end position="43"/>
    </location>
</feature>
<evidence type="ECO:0000313" key="9">
    <source>
        <dbReference type="EMBL" id="CAG2235465.1"/>
    </source>
</evidence>
<protein>
    <recommendedName>
        <fullName evidence="7">Sulfhydryl light chain</fullName>
    </recommendedName>
</protein>
<evidence type="ECO:0000259" key="8">
    <source>
        <dbReference type="PROSITE" id="PS50222"/>
    </source>
</evidence>
<name>A0A8S3TYF1_MYTED</name>
<dbReference type="EMBL" id="CAJPWZ010002318">
    <property type="protein sequence ID" value="CAG2235465.1"/>
    <property type="molecule type" value="Genomic_DNA"/>
</dbReference>
<evidence type="ECO:0000256" key="6">
    <source>
        <dbReference type="ARBA" id="ARBA00049593"/>
    </source>
</evidence>
<dbReference type="SUPFAM" id="SSF47473">
    <property type="entry name" value="EF-hand"/>
    <property type="match status" value="1"/>
</dbReference>
<evidence type="ECO:0000256" key="4">
    <source>
        <dbReference type="ARBA" id="ARBA00023175"/>
    </source>
</evidence>
<evidence type="ECO:0000256" key="5">
    <source>
        <dbReference type="ARBA" id="ARBA00023179"/>
    </source>
</evidence>
<feature type="domain" description="EF-hand" evidence="8">
    <location>
        <begin position="120"/>
        <end position="152"/>
    </location>
</feature>
<dbReference type="InterPro" id="IPR050230">
    <property type="entry name" value="CALM/Myosin/TropC-like"/>
</dbReference>
<evidence type="ECO:0000256" key="1">
    <source>
        <dbReference type="ARBA" id="ARBA00022737"/>
    </source>
</evidence>
<proteinExistence type="predicted"/>
<sequence length="152" mass="17120">MADQLTEEQIAEYYEAFRAFDTDGDGSISIQDLGTVMMALGQNPTNQELKEMTHAYADPDSNGEELIDFPDFLSLVARTVKETDSHEELREAFKAFDKNGDDIIDADELRKAMSNLGEELSEIEIDEMIRAADKDGDGQVHYEEFVHMMASK</sequence>
<dbReference type="FunFam" id="1.10.238.10:FF:000003">
    <property type="entry name" value="Calmodulin A"/>
    <property type="match status" value="1"/>
</dbReference>
<dbReference type="InterPro" id="IPR011992">
    <property type="entry name" value="EF-hand-dom_pair"/>
</dbReference>
<keyword evidence="3" id="KW-0518">Myosin</keyword>